<feature type="transmembrane region" description="Helical" evidence="6">
    <location>
        <begin position="97"/>
        <end position="123"/>
    </location>
</feature>
<proteinExistence type="inferred from homology"/>
<dbReference type="Proteomes" id="UP001168877">
    <property type="component" value="Unassembled WGS sequence"/>
</dbReference>
<evidence type="ECO:0000256" key="4">
    <source>
        <dbReference type="ARBA" id="ARBA00022989"/>
    </source>
</evidence>
<dbReference type="Gene3D" id="1.20.1250.20">
    <property type="entry name" value="MFS general substrate transporter like domains"/>
    <property type="match status" value="1"/>
</dbReference>
<dbReference type="GO" id="GO:0022857">
    <property type="term" value="F:transmembrane transporter activity"/>
    <property type="evidence" value="ECO:0007669"/>
    <property type="project" value="InterPro"/>
</dbReference>
<name>A0AA39RD90_ACESA</name>
<keyword evidence="4 6" id="KW-1133">Transmembrane helix</keyword>
<comment type="caution">
    <text evidence="7">The sequence shown here is derived from an EMBL/GenBank/DDBJ whole genome shotgun (WGS) entry which is preliminary data.</text>
</comment>
<dbReference type="AlphaFoldDB" id="A0AA39RD90"/>
<feature type="transmembrane region" description="Helical" evidence="6">
    <location>
        <begin position="56"/>
        <end position="77"/>
    </location>
</feature>
<keyword evidence="5 6" id="KW-0472">Membrane</keyword>
<gene>
    <name evidence="7" type="ORF">LWI29_017241</name>
</gene>
<evidence type="ECO:0000256" key="3">
    <source>
        <dbReference type="ARBA" id="ARBA00022692"/>
    </source>
</evidence>
<evidence type="ECO:0000313" key="7">
    <source>
        <dbReference type="EMBL" id="KAK0571505.1"/>
    </source>
</evidence>
<organism evidence="7 8">
    <name type="scientific">Acer saccharum</name>
    <name type="common">Sugar maple</name>
    <dbReference type="NCBI Taxonomy" id="4024"/>
    <lineage>
        <taxon>Eukaryota</taxon>
        <taxon>Viridiplantae</taxon>
        <taxon>Streptophyta</taxon>
        <taxon>Embryophyta</taxon>
        <taxon>Tracheophyta</taxon>
        <taxon>Spermatophyta</taxon>
        <taxon>Magnoliopsida</taxon>
        <taxon>eudicotyledons</taxon>
        <taxon>Gunneridae</taxon>
        <taxon>Pentapetalae</taxon>
        <taxon>rosids</taxon>
        <taxon>malvids</taxon>
        <taxon>Sapindales</taxon>
        <taxon>Sapindaceae</taxon>
        <taxon>Hippocastanoideae</taxon>
        <taxon>Acereae</taxon>
        <taxon>Acer</taxon>
    </lineage>
</organism>
<evidence type="ECO:0000256" key="5">
    <source>
        <dbReference type="ARBA" id="ARBA00023136"/>
    </source>
</evidence>
<comment type="similarity">
    <text evidence="2">Belongs to the major facilitator superfamily. Proton-dependent oligopeptide transporter (POT/PTR) (TC 2.A.17) family.</text>
</comment>
<dbReference type="PANTHER" id="PTHR11654">
    <property type="entry name" value="OLIGOPEPTIDE TRANSPORTER-RELATED"/>
    <property type="match status" value="1"/>
</dbReference>
<protein>
    <recommendedName>
        <fullName evidence="9">Protein NRT1/ PTR FAMILY 1.2-like</fullName>
    </recommendedName>
</protein>
<keyword evidence="3 6" id="KW-0812">Transmembrane</keyword>
<dbReference type="Pfam" id="PF00854">
    <property type="entry name" value="PTR2"/>
    <property type="match status" value="2"/>
</dbReference>
<reference evidence="7" key="2">
    <citation type="submission" date="2023-06" db="EMBL/GenBank/DDBJ databases">
        <authorList>
            <person name="Swenson N.G."/>
            <person name="Wegrzyn J.L."/>
            <person name="Mcevoy S.L."/>
        </authorList>
    </citation>
    <scope>NUCLEOTIDE SEQUENCE</scope>
    <source>
        <strain evidence="7">NS2018</strain>
        <tissue evidence="7">Leaf</tissue>
    </source>
</reference>
<feature type="transmembrane region" description="Helical" evidence="6">
    <location>
        <begin position="144"/>
        <end position="165"/>
    </location>
</feature>
<feature type="transmembrane region" description="Helical" evidence="6">
    <location>
        <begin position="449"/>
        <end position="467"/>
    </location>
</feature>
<evidence type="ECO:0000256" key="1">
    <source>
        <dbReference type="ARBA" id="ARBA00004141"/>
    </source>
</evidence>
<dbReference type="SUPFAM" id="SSF103473">
    <property type="entry name" value="MFS general substrate transporter"/>
    <property type="match status" value="1"/>
</dbReference>
<comment type="subcellular location">
    <subcellularLocation>
        <location evidence="1">Membrane</location>
        <topology evidence="1">Multi-pass membrane protein</topology>
    </subcellularLocation>
</comment>
<keyword evidence="8" id="KW-1185">Reference proteome</keyword>
<dbReference type="GO" id="GO:0016020">
    <property type="term" value="C:membrane"/>
    <property type="evidence" value="ECO:0007669"/>
    <property type="project" value="UniProtKB-SubCell"/>
</dbReference>
<dbReference type="EMBL" id="JAUESC010000388">
    <property type="protein sequence ID" value="KAK0571505.1"/>
    <property type="molecule type" value="Genomic_DNA"/>
</dbReference>
<reference evidence="7" key="1">
    <citation type="journal article" date="2022" name="Plant J.">
        <title>Strategies of tolerance reflected in two North American maple genomes.</title>
        <authorList>
            <person name="McEvoy S.L."/>
            <person name="Sezen U.U."/>
            <person name="Trouern-Trend A."/>
            <person name="McMahon S.M."/>
            <person name="Schaberg P.G."/>
            <person name="Yang J."/>
            <person name="Wegrzyn J.L."/>
            <person name="Swenson N.G."/>
        </authorList>
    </citation>
    <scope>NUCLEOTIDE SEQUENCE</scope>
    <source>
        <strain evidence="7">NS2018</strain>
    </source>
</reference>
<feature type="transmembrane region" description="Helical" evidence="6">
    <location>
        <begin position="409"/>
        <end position="429"/>
    </location>
</feature>
<accession>A0AA39RD90</accession>
<evidence type="ECO:0000256" key="6">
    <source>
        <dbReference type="SAM" id="Phobius"/>
    </source>
</evidence>
<feature type="transmembrane region" description="Helical" evidence="6">
    <location>
        <begin position="171"/>
        <end position="190"/>
    </location>
</feature>
<dbReference type="InterPro" id="IPR000109">
    <property type="entry name" value="POT_fam"/>
</dbReference>
<sequence length="469" mass="51247">MEIPEEQREMRDELSSPIPKGGVKTLPFIIAATNFLPVLGAFLADSHVGQYTMIGYGCIASILGTLLLWLTTIFPALSPPSCTAGGAGGSCRLATTFQLMILYASFGLISMGAGGIRACSLAFGADQVDKGDNHKNSGVLQSYISWYCVFLTISYLVALTCIVYIQDHLGWKVGFGVPVVLMVLSALSFYSASPFYIKSKANTSLISGLVQVAVASYTNRHIQFSAQAMDDKYHHNKESTLLMPRQKLRDAKKDLTQDGEASNPWSLCTVEQVEELIALIKVIPIWSTGIMISVTVNQTSIPVLQVNSMDRHITPNLQIPAGSFGMFMIISLRPMASWATAESVRRRIAIEQGVTGDPEAVVNMSAMWLLPQYILSGFGEAFNAIGQNEFFYAEFPKTMSSIAASLHGVRSSVSTLAACFILNAVDFVTTRGGKKSWVTNNINDGHYDYYFWLLTGLSMANLMYYIVCL</sequence>
<feature type="transmembrane region" description="Helical" evidence="6">
    <location>
        <begin position="25"/>
        <end position="44"/>
    </location>
</feature>
<evidence type="ECO:0000313" key="8">
    <source>
        <dbReference type="Proteomes" id="UP001168877"/>
    </source>
</evidence>
<dbReference type="InterPro" id="IPR036259">
    <property type="entry name" value="MFS_trans_sf"/>
</dbReference>
<evidence type="ECO:0000256" key="2">
    <source>
        <dbReference type="ARBA" id="ARBA00005982"/>
    </source>
</evidence>
<evidence type="ECO:0008006" key="9">
    <source>
        <dbReference type="Google" id="ProtNLM"/>
    </source>
</evidence>